<dbReference type="AlphaFoldDB" id="A0A9W4XJK5"/>
<name>A0A9W4XJK5_9ASCO</name>
<dbReference type="Proteomes" id="UP001152885">
    <property type="component" value="Unassembled WGS sequence"/>
</dbReference>
<feature type="domain" description="Major facilitator superfamily (MFS) profile" evidence="10">
    <location>
        <begin position="42"/>
        <end position="488"/>
    </location>
</feature>
<feature type="transmembrane region" description="Helical" evidence="9">
    <location>
        <begin position="108"/>
        <end position="132"/>
    </location>
</feature>
<keyword evidence="6 9" id="KW-0472">Membrane</keyword>
<dbReference type="GO" id="GO:0045121">
    <property type="term" value="C:membrane raft"/>
    <property type="evidence" value="ECO:0007669"/>
    <property type="project" value="UniProtKB-ARBA"/>
</dbReference>
<dbReference type="GO" id="GO:0022857">
    <property type="term" value="F:transmembrane transporter activity"/>
    <property type="evidence" value="ECO:0007669"/>
    <property type="project" value="InterPro"/>
</dbReference>
<evidence type="ECO:0000313" key="11">
    <source>
        <dbReference type="EMBL" id="CAI5756078.1"/>
    </source>
</evidence>
<gene>
    <name evidence="11" type="ORF">CANVERA_P0596</name>
</gene>
<evidence type="ECO:0000256" key="2">
    <source>
        <dbReference type="ARBA" id="ARBA00022448"/>
    </source>
</evidence>
<dbReference type="InterPro" id="IPR011701">
    <property type="entry name" value="MFS"/>
</dbReference>
<organism evidence="11 12">
    <name type="scientific">Candida verbasci</name>
    <dbReference type="NCBI Taxonomy" id="1227364"/>
    <lineage>
        <taxon>Eukaryota</taxon>
        <taxon>Fungi</taxon>
        <taxon>Dikarya</taxon>
        <taxon>Ascomycota</taxon>
        <taxon>Saccharomycotina</taxon>
        <taxon>Pichiomycetes</taxon>
        <taxon>Debaryomycetaceae</taxon>
        <taxon>Candida/Lodderomyces clade</taxon>
        <taxon>Candida</taxon>
    </lineage>
</organism>
<comment type="function">
    <text evidence="8">MFS antiporter that does not display functional linkage as drug transporter and performs functions that significantly affect biofilm development and virulence. No substrate for transport has been identified yet, but plays an important role in the growth in the host.</text>
</comment>
<dbReference type="PANTHER" id="PTHR23502:SF51">
    <property type="entry name" value="QUINIDINE RESISTANCE PROTEIN 1-RELATED"/>
    <property type="match status" value="1"/>
</dbReference>
<keyword evidence="3 9" id="KW-0812">Transmembrane</keyword>
<feature type="transmembrane region" description="Helical" evidence="9">
    <location>
        <begin position="464"/>
        <end position="483"/>
    </location>
</feature>
<feature type="transmembrane region" description="Helical" evidence="9">
    <location>
        <begin position="397"/>
        <end position="423"/>
    </location>
</feature>
<keyword evidence="4 9" id="KW-1133">Transmembrane helix</keyword>
<dbReference type="CDD" id="cd17323">
    <property type="entry name" value="MFS_Tpo1_MDR_like"/>
    <property type="match status" value="1"/>
</dbReference>
<keyword evidence="2" id="KW-0813">Transport</keyword>
<dbReference type="Gene3D" id="1.20.1250.20">
    <property type="entry name" value="MFS general substrate transporter like domains"/>
    <property type="match status" value="1"/>
</dbReference>
<feature type="transmembrane region" description="Helical" evidence="9">
    <location>
        <begin position="435"/>
        <end position="452"/>
    </location>
</feature>
<dbReference type="GO" id="GO:0001765">
    <property type="term" value="P:membrane raft assembly"/>
    <property type="evidence" value="ECO:0007669"/>
    <property type="project" value="UniProtKB-ARBA"/>
</dbReference>
<dbReference type="PROSITE" id="PS00216">
    <property type="entry name" value="SUGAR_TRANSPORT_1"/>
    <property type="match status" value="1"/>
</dbReference>
<reference evidence="11" key="1">
    <citation type="submission" date="2022-12" db="EMBL/GenBank/DDBJ databases">
        <authorList>
            <person name="Brejova B."/>
        </authorList>
    </citation>
    <scope>NUCLEOTIDE SEQUENCE</scope>
</reference>
<feature type="transmembrane region" description="Helical" evidence="9">
    <location>
        <begin position="67"/>
        <end position="88"/>
    </location>
</feature>
<accession>A0A9W4XJK5</accession>
<dbReference type="InterPro" id="IPR005829">
    <property type="entry name" value="Sugar_transporter_CS"/>
</dbReference>
<evidence type="ECO:0000256" key="9">
    <source>
        <dbReference type="SAM" id="Phobius"/>
    </source>
</evidence>
<comment type="similarity">
    <text evidence="7">Belongs to the major facilitator superfamily. CAR1 family.</text>
</comment>
<feature type="transmembrane region" description="Helical" evidence="9">
    <location>
        <begin position="170"/>
        <end position="192"/>
    </location>
</feature>
<evidence type="ECO:0000256" key="1">
    <source>
        <dbReference type="ARBA" id="ARBA00004651"/>
    </source>
</evidence>
<sequence length="508" mass="55860">MSTPIAKELTIEGKEKDGEYSQTSDKTEFVYTIFESKEKFMLIIVLSLVGFWSTVSSPIYFPALPVLTAYFDTTPSVMNLSVVAYLIFQGIAPTFSSNLADSIGRRPIILASILIFVAACIALSQTNVYWLLAVLRCIQAAGIAPVIAISSGVAGDVCTPSNRGGFVGQVAGLQLIGNGFGPLIGAALMSSFQTWRSIFIFLAIGGGVTFILAFIFLAETSRRIVGNGTIKPKNLLNRAVLIYFPFFKKKMSNDVSTIVSKRKFDLFGPFKIFFRKKVFLILLPSGLHFATWTMSLTLLSTELESSKYNYSIMHVGLMYLPQGIACFVGSMAIGKSLNWYYKYRKNLYDTSVEKLPLLDRPAFNLVTTRLTLSIVPAFLMITGLLIFGWCLQYQQHIVSIIISTVCISLSASLMLSICTTLLVDLYPNQGSASASCLNLMRCLIAAVGTGVLDKMIAKLNLGGTYSLLAGLCLITDLNLIYVLHLETKRLRKDHHQKLNQNVKSSDVD</sequence>
<dbReference type="GO" id="GO:0005886">
    <property type="term" value="C:plasma membrane"/>
    <property type="evidence" value="ECO:0007669"/>
    <property type="project" value="UniProtKB-SubCell"/>
</dbReference>
<dbReference type="PROSITE" id="PS50850">
    <property type="entry name" value="MFS"/>
    <property type="match status" value="1"/>
</dbReference>
<feature type="transmembrane region" description="Helical" evidence="9">
    <location>
        <begin position="362"/>
        <end position="391"/>
    </location>
</feature>
<dbReference type="SUPFAM" id="SSF103473">
    <property type="entry name" value="MFS general substrate transporter"/>
    <property type="match status" value="1"/>
</dbReference>
<dbReference type="GO" id="GO:0055088">
    <property type="term" value="P:lipid homeostasis"/>
    <property type="evidence" value="ECO:0007669"/>
    <property type="project" value="UniProtKB-ARBA"/>
</dbReference>
<keyword evidence="12" id="KW-1185">Reference proteome</keyword>
<dbReference type="FunFam" id="1.20.1250.20:FF:000172">
    <property type="entry name" value="MFS multidrug resistance transporter"/>
    <property type="match status" value="1"/>
</dbReference>
<dbReference type="Pfam" id="PF07690">
    <property type="entry name" value="MFS_1"/>
    <property type="match status" value="1"/>
</dbReference>
<dbReference type="GO" id="GO:0042908">
    <property type="term" value="P:xenobiotic transport"/>
    <property type="evidence" value="ECO:0007669"/>
    <property type="project" value="UniProtKB-ARBA"/>
</dbReference>
<dbReference type="OrthoDB" id="440553at2759"/>
<feature type="transmembrane region" description="Helical" evidence="9">
    <location>
        <begin position="198"/>
        <end position="218"/>
    </location>
</feature>
<proteinExistence type="inferred from homology"/>
<feature type="transmembrane region" description="Helical" evidence="9">
    <location>
        <begin position="40"/>
        <end position="61"/>
    </location>
</feature>
<dbReference type="GO" id="GO:0140115">
    <property type="term" value="P:export across plasma membrane"/>
    <property type="evidence" value="ECO:0007669"/>
    <property type="project" value="UniProtKB-ARBA"/>
</dbReference>
<evidence type="ECO:0000313" key="12">
    <source>
        <dbReference type="Proteomes" id="UP001152885"/>
    </source>
</evidence>
<protein>
    <recommendedName>
        <fullName evidence="10">Major facilitator superfamily (MFS) profile domain-containing protein</fullName>
    </recommendedName>
</protein>
<dbReference type="InterPro" id="IPR036259">
    <property type="entry name" value="MFS_trans_sf"/>
</dbReference>
<evidence type="ECO:0000256" key="8">
    <source>
        <dbReference type="ARBA" id="ARBA00053949"/>
    </source>
</evidence>
<keyword evidence="5" id="KW-0843">Virulence</keyword>
<feature type="transmembrane region" description="Helical" evidence="9">
    <location>
        <begin position="278"/>
        <end position="299"/>
    </location>
</feature>
<feature type="transmembrane region" description="Helical" evidence="9">
    <location>
        <begin position="319"/>
        <end position="341"/>
    </location>
</feature>
<evidence type="ECO:0000256" key="7">
    <source>
        <dbReference type="ARBA" id="ARBA00038347"/>
    </source>
</evidence>
<dbReference type="InterPro" id="IPR020846">
    <property type="entry name" value="MFS_dom"/>
</dbReference>
<comment type="caution">
    <text evidence="11">The sequence shown here is derived from an EMBL/GenBank/DDBJ whole genome shotgun (WGS) entry which is preliminary data.</text>
</comment>
<evidence type="ECO:0000256" key="5">
    <source>
        <dbReference type="ARBA" id="ARBA00023026"/>
    </source>
</evidence>
<evidence type="ECO:0000256" key="3">
    <source>
        <dbReference type="ARBA" id="ARBA00022692"/>
    </source>
</evidence>
<evidence type="ECO:0000256" key="6">
    <source>
        <dbReference type="ARBA" id="ARBA00023136"/>
    </source>
</evidence>
<dbReference type="EMBL" id="CANTUO010000001">
    <property type="protein sequence ID" value="CAI5756078.1"/>
    <property type="molecule type" value="Genomic_DNA"/>
</dbReference>
<comment type="subcellular location">
    <subcellularLocation>
        <location evidence="1">Cell membrane</location>
        <topology evidence="1">Multi-pass membrane protein</topology>
    </subcellularLocation>
</comment>
<evidence type="ECO:0000256" key="4">
    <source>
        <dbReference type="ARBA" id="ARBA00022989"/>
    </source>
</evidence>
<feature type="transmembrane region" description="Helical" evidence="9">
    <location>
        <begin position="138"/>
        <end position="158"/>
    </location>
</feature>
<dbReference type="PANTHER" id="PTHR23502">
    <property type="entry name" value="MAJOR FACILITATOR SUPERFAMILY"/>
    <property type="match status" value="1"/>
</dbReference>
<evidence type="ECO:0000259" key="10">
    <source>
        <dbReference type="PROSITE" id="PS50850"/>
    </source>
</evidence>